<proteinExistence type="inferred from homology"/>
<dbReference type="Gene3D" id="2.10.230.10">
    <property type="entry name" value="Heat shock protein DnaJ, cysteine-rich domain"/>
    <property type="match status" value="1"/>
</dbReference>
<keyword evidence="10" id="KW-1185">Reference proteome</keyword>
<dbReference type="SUPFAM" id="SSF46565">
    <property type="entry name" value="Chaperone J-domain"/>
    <property type="match status" value="1"/>
</dbReference>
<dbReference type="CDD" id="cd10719">
    <property type="entry name" value="DnaJ_zf"/>
    <property type="match status" value="1"/>
</dbReference>
<dbReference type="PROSITE" id="PS50076">
    <property type="entry name" value="DNAJ_2"/>
    <property type="match status" value="1"/>
</dbReference>
<dbReference type="AlphaFoldDB" id="A0AAV9IG79"/>
<feature type="zinc finger region" description="CR-type" evidence="5">
    <location>
        <begin position="137"/>
        <end position="222"/>
    </location>
</feature>
<dbReference type="Pfam" id="PF00226">
    <property type="entry name" value="DnaJ"/>
    <property type="match status" value="1"/>
</dbReference>
<dbReference type="GO" id="GO:0009408">
    <property type="term" value="P:response to heat"/>
    <property type="evidence" value="ECO:0007669"/>
    <property type="project" value="InterPro"/>
</dbReference>
<evidence type="ECO:0000259" key="8">
    <source>
        <dbReference type="PROSITE" id="PS51188"/>
    </source>
</evidence>
<dbReference type="PRINTS" id="PR00625">
    <property type="entry name" value="JDOMAIN"/>
</dbReference>
<dbReference type="GO" id="GO:0006457">
    <property type="term" value="P:protein folding"/>
    <property type="evidence" value="ECO:0007669"/>
    <property type="project" value="InterPro"/>
</dbReference>
<reference evidence="9 10" key="1">
    <citation type="submission" date="2022-07" db="EMBL/GenBank/DDBJ databases">
        <title>Genome-wide signatures of adaptation to extreme environments.</title>
        <authorList>
            <person name="Cho C.H."/>
            <person name="Yoon H.S."/>
        </authorList>
    </citation>
    <scope>NUCLEOTIDE SEQUENCE [LARGE SCALE GENOMIC DNA]</scope>
    <source>
        <strain evidence="9 10">108.79 E11</strain>
    </source>
</reference>
<dbReference type="CDD" id="cd10747">
    <property type="entry name" value="DnaJ_C"/>
    <property type="match status" value="1"/>
</dbReference>
<dbReference type="PANTHER" id="PTHR43888">
    <property type="entry name" value="DNAJ-LIKE-2, ISOFORM A-RELATED"/>
    <property type="match status" value="1"/>
</dbReference>
<dbReference type="SUPFAM" id="SSF49493">
    <property type="entry name" value="HSP40/DnaJ peptide-binding domain"/>
    <property type="match status" value="2"/>
</dbReference>
<dbReference type="PROSITE" id="PS00636">
    <property type="entry name" value="DNAJ_1"/>
    <property type="match status" value="1"/>
</dbReference>
<evidence type="ECO:0000256" key="3">
    <source>
        <dbReference type="ARBA" id="ARBA00022771"/>
    </source>
</evidence>
<dbReference type="GO" id="GO:0008270">
    <property type="term" value="F:zinc ion binding"/>
    <property type="evidence" value="ECO:0007669"/>
    <property type="project" value="UniProtKB-KW"/>
</dbReference>
<dbReference type="Proteomes" id="UP001300502">
    <property type="component" value="Unassembled WGS sequence"/>
</dbReference>
<dbReference type="Gene3D" id="2.60.260.20">
    <property type="entry name" value="Urease metallochaperone UreE, N-terminal domain"/>
    <property type="match status" value="2"/>
</dbReference>
<evidence type="ECO:0000313" key="10">
    <source>
        <dbReference type="Proteomes" id="UP001300502"/>
    </source>
</evidence>
<dbReference type="HAMAP" id="MF_01152">
    <property type="entry name" value="DnaJ"/>
    <property type="match status" value="1"/>
</dbReference>
<dbReference type="InterPro" id="IPR044713">
    <property type="entry name" value="DNJA1/2-like"/>
</dbReference>
<sequence>MFGRFGGKRTNDEVNNKKYYELLGVPTNASKDEIKKAYRKLAVKLHPDKGGDEEKFKEVTRAFEVLSDDEKRRVYDEYGEEGLSQQGLGASMNAEDIFEAFFGGGLFGRSKGKSRGPRKAEDVVHTLKVTLKDLYLGKTAKLALNRHRICSDCSGKGTKSGAQAVTCPVCSGRGVRVQIRQMGPGMIQQIQTTCSECSGTGETIRDSDKCSKCHGKKVVSEKKILEVYVEPGMESGQKIVISGEADEAPGCLPGDVIIVVEEKPHEVFRRQGIHLFLKKEIHLVEALCGMTTFIDHLDGRRLLLKTEPGEIIQPGMLKSIIGEGMPVYRNPTQKGNLIIQFHIVFPKFLSTEQQAILEKTLGPRPEVAMESENFEQVHMIDFDSEQMKETSHSSSSNNIYDEDQDNDERTSRVQCAQQ</sequence>
<dbReference type="FunFam" id="1.10.287.110:FF:000041">
    <property type="entry name" value="Chaperone protein DNAj, putative"/>
    <property type="match status" value="1"/>
</dbReference>
<keyword evidence="2" id="KW-0677">Repeat</keyword>
<evidence type="ECO:0000256" key="2">
    <source>
        <dbReference type="ARBA" id="ARBA00022737"/>
    </source>
</evidence>
<dbReference type="Pfam" id="PF00684">
    <property type="entry name" value="DnaJ_CXXCXGXG"/>
    <property type="match status" value="1"/>
</dbReference>
<dbReference type="InterPro" id="IPR012724">
    <property type="entry name" value="DnaJ"/>
</dbReference>
<dbReference type="Gene3D" id="1.10.287.110">
    <property type="entry name" value="DnaJ domain"/>
    <property type="match status" value="1"/>
</dbReference>
<accession>A0AAV9IG79</accession>
<evidence type="ECO:0000256" key="1">
    <source>
        <dbReference type="ARBA" id="ARBA00022723"/>
    </source>
</evidence>
<evidence type="ECO:0000256" key="6">
    <source>
        <dbReference type="SAM" id="MobiDB-lite"/>
    </source>
</evidence>
<dbReference type="SUPFAM" id="SSF57938">
    <property type="entry name" value="DnaJ/Hsp40 cysteine-rich domain"/>
    <property type="match status" value="1"/>
</dbReference>
<organism evidence="9 10">
    <name type="scientific">Galdieria yellowstonensis</name>
    <dbReference type="NCBI Taxonomy" id="3028027"/>
    <lineage>
        <taxon>Eukaryota</taxon>
        <taxon>Rhodophyta</taxon>
        <taxon>Bangiophyceae</taxon>
        <taxon>Galdieriales</taxon>
        <taxon>Galdieriaceae</taxon>
        <taxon>Galdieria</taxon>
    </lineage>
</organism>
<dbReference type="EMBL" id="JANCYU010000038">
    <property type="protein sequence ID" value="KAK4526231.1"/>
    <property type="molecule type" value="Genomic_DNA"/>
</dbReference>
<name>A0AAV9IG79_9RHOD</name>
<dbReference type="GO" id="GO:0030544">
    <property type="term" value="F:Hsp70 protein binding"/>
    <property type="evidence" value="ECO:0007669"/>
    <property type="project" value="InterPro"/>
</dbReference>
<dbReference type="InterPro" id="IPR036410">
    <property type="entry name" value="HSP_DnaJ_Cys-rich_dom_sf"/>
</dbReference>
<feature type="region of interest" description="Disordered" evidence="6">
    <location>
        <begin position="383"/>
        <end position="418"/>
    </location>
</feature>
<dbReference type="FunFam" id="2.60.260.20:FF:000003">
    <property type="entry name" value="DnaJ subfamily A member 2"/>
    <property type="match status" value="1"/>
</dbReference>
<dbReference type="PROSITE" id="PS51188">
    <property type="entry name" value="ZF_CR"/>
    <property type="match status" value="1"/>
</dbReference>
<dbReference type="GO" id="GO:0051082">
    <property type="term" value="F:unfolded protein binding"/>
    <property type="evidence" value="ECO:0007669"/>
    <property type="project" value="InterPro"/>
</dbReference>
<feature type="domain" description="J" evidence="7">
    <location>
        <begin position="18"/>
        <end position="79"/>
    </location>
</feature>
<dbReference type="InterPro" id="IPR008971">
    <property type="entry name" value="HSP40/DnaJ_pept-bd"/>
</dbReference>
<evidence type="ECO:0000256" key="5">
    <source>
        <dbReference type="PROSITE-ProRule" id="PRU00546"/>
    </source>
</evidence>
<dbReference type="GO" id="GO:0005524">
    <property type="term" value="F:ATP binding"/>
    <property type="evidence" value="ECO:0007669"/>
    <property type="project" value="InterPro"/>
</dbReference>
<evidence type="ECO:0000256" key="4">
    <source>
        <dbReference type="ARBA" id="ARBA00022833"/>
    </source>
</evidence>
<dbReference type="Pfam" id="PF01556">
    <property type="entry name" value="DnaJ_C"/>
    <property type="match status" value="1"/>
</dbReference>
<comment type="caution">
    <text evidence="9">The sequence shown here is derived from an EMBL/GenBank/DDBJ whole genome shotgun (WGS) entry which is preliminary data.</text>
</comment>
<dbReference type="InterPro" id="IPR001623">
    <property type="entry name" value="DnaJ_domain"/>
</dbReference>
<evidence type="ECO:0000259" key="7">
    <source>
        <dbReference type="PROSITE" id="PS50076"/>
    </source>
</evidence>
<keyword evidence="3 5" id="KW-0863">Zinc-finger</keyword>
<dbReference type="CDD" id="cd06257">
    <property type="entry name" value="DnaJ"/>
    <property type="match status" value="1"/>
</dbReference>
<dbReference type="InterPro" id="IPR002939">
    <property type="entry name" value="DnaJ_C"/>
</dbReference>
<dbReference type="FunFam" id="2.10.230.10:FF:000001">
    <property type="entry name" value="DnaJ subfamily A member 2"/>
    <property type="match status" value="1"/>
</dbReference>
<keyword evidence="4 5" id="KW-0862">Zinc</keyword>
<gene>
    <name evidence="9" type="ORF">GAYE_SCF22MG4145</name>
</gene>
<dbReference type="InterPro" id="IPR018253">
    <property type="entry name" value="DnaJ_domain_CS"/>
</dbReference>
<protein>
    <submittedName>
        <fullName evidence="9">Uncharacterized protein</fullName>
    </submittedName>
</protein>
<evidence type="ECO:0000313" key="9">
    <source>
        <dbReference type="EMBL" id="KAK4526231.1"/>
    </source>
</evidence>
<dbReference type="SMART" id="SM00271">
    <property type="entry name" value="DnaJ"/>
    <property type="match status" value="1"/>
</dbReference>
<feature type="domain" description="CR-type" evidence="8">
    <location>
        <begin position="137"/>
        <end position="222"/>
    </location>
</feature>
<keyword evidence="1 5" id="KW-0479">Metal-binding</keyword>
<dbReference type="InterPro" id="IPR036869">
    <property type="entry name" value="J_dom_sf"/>
</dbReference>
<dbReference type="InterPro" id="IPR001305">
    <property type="entry name" value="HSP_DnaJ_Cys-rich_dom"/>
</dbReference>